<dbReference type="CDD" id="cd00531">
    <property type="entry name" value="NTF2_like"/>
    <property type="match status" value="1"/>
</dbReference>
<dbReference type="EMBL" id="JAPWIE010000001">
    <property type="protein sequence ID" value="MCZ4548591.1"/>
    <property type="molecule type" value="Genomic_DNA"/>
</dbReference>
<dbReference type="Gene3D" id="3.10.450.50">
    <property type="match status" value="1"/>
</dbReference>
<evidence type="ECO:0000259" key="1">
    <source>
        <dbReference type="Pfam" id="PF13577"/>
    </source>
</evidence>
<proteinExistence type="predicted"/>
<accession>A0ABT4MRC2</accession>
<gene>
    <name evidence="2" type="ORF">O4213_01260</name>
</gene>
<reference evidence="2" key="1">
    <citation type="submission" date="2022-12" db="EMBL/GenBank/DDBJ databases">
        <authorList>
            <person name="Krivoruchko A.V."/>
            <person name="Elkin A."/>
        </authorList>
    </citation>
    <scope>NUCLEOTIDE SEQUENCE</scope>
    <source>
        <strain evidence="2">IEGM 1388</strain>
    </source>
</reference>
<feature type="domain" description="SnoaL-like" evidence="1">
    <location>
        <begin position="3"/>
        <end position="128"/>
    </location>
</feature>
<protein>
    <submittedName>
        <fullName evidence="2">Nuclear transport factor 2 family protein</fullName>
    </submittedName>
</protein>
<organism evidence="2 3">
    <name type="scientific">Gordonia rubripertincta</name>
    <name type="common">Rhodococcus corallinus</name>
    <dbReference type="NCBI Taxonomy" id="36822"/>
    <lineage>
        <taxon>Bacteria</taxon>
        <taxon>Bacillati</taxon>
        <taxon>Actinomycetota</taxon>
        <taxon>Actinomycetes</taxon>
        <taxon>Mycobacteriales</taxon>
        <taxon>Gordoniaceae</taxon>
        <taxon>Gordonia</taxon>
    </lineage>
</organism>
<sequence length="159" mass="17813">MKFEDHHAIERLINLYPYYLDAGDFARMGELFAHATIQINGETIIESDAAAVAETWSGFVRIYDNGTPLTHHIATNVMIDMLDADHARAHSYILVVQDPSGTGLAPVTAGDYLDEFEKVDGAWRFRLRSVGNDLFGDMSHHLKMPMPTAGLRRPQRWGA</sequence>
<evidence type="ECO:0000313" key="2">
    <source>
        <dbReference type="EMBL" id="MCZ4548591.1"/>
    </source>
</evidence>
<keyword evidence="3" id="KW-1185">Reference proteome</keyword>
<dbReference type="InterPro" id="IPR037401">
    <property type="entry name" value="SnoaL-like"/>
</dbReference>
<dbReference type="Proteomes" id="UP001067235">
    <property type="component" value="Unassembled WGS sequence"/>
</dbReference>
<dbReference type="SUPFAM" id="SSF54427">
    <property type="entry name" value="NTF2-like"/>
    <property type="match status" value="1"/>
</dbReference>
<dbReference type="RefSeq" id="WP_301569074.1">
    <property type="nucleotide sequence ID" value="NZ_JAPWIE010000001.1"/>
</dbReference>
<dbReference type="Pfam" id="PF13577">
    <property type="entry name" value="SnoaL_4"/>
    <property type="match status" value="1"/>
</dbReference>
<evidence type="ECO:0000313" key="3">
    <source>
        <dbReference type="Proteomes" id="UP001067235"/>
    </source>
</evidence>
<name>A0ABT4MRC2_GORRU</name>
<comment type="caution">
    <text evidence="2">The sequence shown here is derived from an EMBL/GenBank/DDBJ whole genome shotgun (WGS) entry which is preliminary data.</text>
</comment>
<dbReference type="InterPro" id="IPR032710">
    <property type="entry name" value="NTF2-like_dom_sf"/>
</dbReference>